<feature type="region of interest" description="Disordered" evidence="1">
    <location>
        <begin position="43"/>
        <end position="65"/>
    </location>
</feature>
<accession>A0A0K8P474</accession>
<keyword evidence="4" id="KW-1185">Reference proteome</keyword>
<dbReference type="EMBL" id="BBYR01000045">
    <property type="protein sequence ID" value="GAP37354.1"/>
    <property type="molecule type" value="Genomic_DNA"/>
</dbReference>
<evidence type="ECO:0008006" key="5">
    <source>
        <dbReference type="Google" id="ProtNLM"/>
    </source>
</evidence>
<keyword evidence="2" id="KW-0472">Membrane</keyword>
<comment type="caution">
    <text evidence="3">The sequence shown here is derived from an EMBL/GenBank/DDBJ whole genome shotgun (WGS) entry which is preliminary data.</text>
</comment>
<evidence type="ECO:0000313" key="4">
    <source>
        <dbReference type="Proteomes" id="UP000037660"/>
    </source>
</evidence>
<protein>
    <recommendedName>
        <fullName evidence="5">Transmembrane protein</fullName>
    </recommendedName>
</protein>
<dbReference type="Proteomes" id="UP000037660">
    <property type="component" value="Unassembled WGS sequence"/>
</dbReference>
<keyword evidence="2" id="KW-1133">Transmembrane helix</keyword>
<proteinExistence type="predicted"/>
<evidence type="ECO:0000256" key="1">
    <source>
        <dbReference type="SAM" id="MobiDB-lite"/>
    </source>
</evidence>
<sequence>MTAVGQYIDTFRAQPTEELLQRLLMGEDELLAEARADIEQVLSERGEQVPRSRPVAEQGDAPAAKSPVPGVLSLGALLLAAVVSSAVTSMPRWVGLTLTGVILVGWLVHWARRR</sequence>
<organism evidence="3 4">
    <name type="scientific">Piscinibacter sakaiensis</name>
    <name type="common">Ideonella sakaiensis</name>
    <dbReference type="NCBI Taxonomy" id="1547922"/>
    <lineage>
        <taxon>Bacteria</taxon>
        <taxon>Pseudomonadati</taxon>
        <taxon>Pseudomonadota</taxon>
        <taxon>Betaproteobacteria</taxon>
        <taxon>Burkholderiales</taxon>
        <taxon>Sphaerotilaceae</taxon>
        <taxon>Piscinibacter</taxon>
    </lineage>
</organism>
<name>A0A0K8P474_PISS1</name>
<keyword evidence="2" id="KW-0812">Transmembrane</keyword>
<gene>
    <name evidence="3" type="ORF">ISF6_3209</name>
</gene>
<evidence type="ECO:0000313" key="3">
    <source>
        <dbReference type="EMBL" id="GAP37354.1"/>
    </source>
</evidence>
<reference evidence="4" key="1">
    <citation type="submission" date="2015-07" db="EMBL/GenBank/DDBJ databases">
        <title>Discovery of a poly(ethylene terephthalate assimilation.</title>
        <authorList>
            <person name="Yoshida S."/>
            <person name="Hiraga K."/>
            <person name="Takehana T."/>
            <person name="Taniguchi I."/>
            <person name="Yamaji H."/>
            <person name="Maeda Y."/>
            <person name="Toyohara K."/>
            <person name="Miyamoto K."/>
            <person name="Kimura Y."/>
            <person name="Oda K."/>
        </authorList>
    </citation>
    <scope>NUCLEOTIDE SEQUENCE [LARGE SCALE GENOMIC DNA]</scope>
    <source>
        <strain evidence="4">NBRC 110686 / TISTR 2288 / 201-F6</strain>
    </source>
</reference>
<feature type="transmembrane region" description="Helical" evidence="2">
    <location>
        <begin position="68"/>
        <end position="87"/>
    </location>
</feature>
<reference evidence="3 4" key="2">
    <citation type="journal article" date="2016" name="Science">
        <title>A bacterium that degrades and assimilates poly(ethylene terephthalate).</title>
        <authorList>
            <person name="Yoshida S."/>
            <person name="Hiraga K."/>
            <person name="Takehana T."/>
            <person name="Taniguchi I."/>
            <person name="Yamaji H."/>
            <person name="Maeda Y."/>
            <person name="Toyohara K."/>
            <person name="Miyamoto K."/>
            <person name="Kimura Y."/>
            <person name="Oda K."/>
        </authorList>
    </citation>
    <scope>NUCLEOTIDE SEQUENCE [LARGE SCALE GENOMIC DNA]</scope>
    <source>
        <strain evidence="4">NBRC 110686 / TISTR 2288 / 201-F6</strain>
    </source>
</reference>
<evidence type="ECO:0000256" key="2">
    <source>
        <dbReference type="SAM" id="Phobius"/>
    </source>
</evidence>
<dbReference type="AlphaFoldDB" id="A0A0K8P474"/>
<feature type="transmembrane region" description="Helical" evidence="2">
    <location>
        <begin position="93"/>
        <end position="111"/>
    </location>
</feature>